<dbReference type="PANTHER" id="PTHR34351">
    <property type="entry name" value="SLR1927 PROTEIN-RELATED"/>
    <property type="match status" value="1"/>
</dbReference>
<name>A0A2U9T7N9_9GAMM</name>
<dbReference type="InterPro" id="IPR002881">
    <property type="entry name" value="DUF58"/>
</dbReference>
<evidence type="ECO:0000259" key="3">
    <source>
        <dbReference type="Pfam" id="PF01882"/>
    </source>
</evidence>
<keyword evidence="5" id="KW-1185">Reference proteome</keyword>
<evidence type="ECO:0000256" key="2">
    <source>
        <dbReference type="SAM" id="Phobius"/>
    </source>
</evidence>
<keyword evidence="2" id="KW-1133">Transmembrane helix</keyword>
<accession>A0A2U9T7N9</accession>
<dbReference type="EMBL" id="CP029843">
    <property type="protein sequence ID" value="AWV06964.1"/>
    <property type="molecule type" value="Genomic_DNA"/>
</dbReference>
<evidence type="ECO:0000313" key="4">
    <source>
        <dbReference type="EMBL" id="AWV06964.1"/>
    </source>
</evidence>
<reference evidence="4 5" key="1">
    <citation type="submission" date="2018-05" db="EMBL/GenBank/DDBJ databases">
        <title>The complete genome of Lysobacter maris HZ9B, a marine bacterium antagonistic against terrestrial plant pathogens.</title>
        <authorList>
            <person name="Zhang X.-Q."/>
        </authorList>
    </citation>
    <scope>NUCLEOTIDE SEQUENCE [LARGE SCALE GENOMIC DNA]</scope>
    <source>
        <strain evidence="4 5">HZ9B</strain>
    </source>
</reference>
<protein>
    <submittedName>
        <fullName evidence="4">Membrane protein</fullName>
    </submittedName>
</protein>
<proteinExistence type="predicted"/>
<feature type="transmembrane region" description="Helical" evidence="2">
    <location>
        <begin position="85"/>
        <end position="102"/>
    </location>
</feature>
<dbReference type="PANTHER" id="PTHR34351:SF1">
    <property type="entry name" value="SLR1927 PROTEIN"/>
    <property type="match status" value="1"/>
</dbReference>
<organism evidence="4 5">
    <name type="scientific">Marilutibacter maris</name>
    <dbReference type="NCBI Taxonomy" id="1605891"/>
    <lineage>
        <taxon>Bacteria</taxon>
        <taxon>Pseudomonadati</taxon>
        <taxon>Pseudomonadota</taxon>
        <taxon>Gammaproteobacteria</taxon>
        <taxon>Lysobacterales</taxon>
        <taxon>Lysobacteraceae</taxon>
        <taxon>Marilutibacter</taxon>
    </lineage>
</organism>
<dbReference type="Proteomes" id="UP000249447">
    <property type="component" value="Chromosome"/>
</dbReference>
<feature type="compositionally biased region" description="Basic and acidic residues" evidence="1">
    <location>
        <begin position="224"/>
        <end position="239"/>
    </location>
</feature>
<dbReference type="AlphaFoldDB" id="A0A2U9T7N9"/>
<feature type="domain" description="DUF58" evidence="3">
    <location>
        <begin position="243"/>
        <end position="291"/>
    </location>
</feature>
<dbReference type="Pfam" id="PF01882">
    <property type="entry name" value="DUF58"/>
    <property type="match status" value="1"/>
</dbReference>
<keyword evidence="2" id="KW-0472">Membrane</keyword>
<gene>
    <name evidence="4" type="ORF">C9I47_1260</name>
</gene>
<dbReference type="KEGG" id="lmb:C9I47_1260"/>
<evidence type="ECO:0000256" key="1">
    <source>
        <dbReference type="SAM" id="MobiDB-lite"/>
    </source>
</evidence>
<evidence type="ECO:0000313" key="5">
    <source>
        <dbReference type="Proteomes" id="UP000249447"/>
    </source>
</evidence>
<feature type="transmembrane region" description="Helical" evidence="2">
    <location>
        <begin position="61"/>
        <end position="79"/>
    </location>
</feature>
<sequence length="344" mass="37972">MPMAAPTGAPATGTPASLPDRIRIRANRWRLRALRWTRPRDPEPLPAMFDRRRIYVLPTRFGLFFATLLAVMGMGALNYNNNPALLLSLLLGGVALASLIAAQLQLSGLEIIAVDAESVPAGTPLRLRVHARARPGRVRRGLQVDWELPQGPAAPGEVLNLTAQRGEADIELPTLRRGWLDLPRLRISTTRPLGLARAWAYVWPVAPLLVYPAPESSGPALPDGRGEATRSRMKASGEDVHQLRDYRTGDARRAIAWKASARRGRLIVREYEQPLGAEVVLDWPSTSGLGYEQRIARLARWVDLAEREGRRYRLVVPGQAALGPDHGVQHRHACLRTLALMPHG</sequence>
<feature type="region of interest" description="Disordered" evidence="1">
    <location>
        <begin position="214"/>
        <end position="239"/>
    </location>
</feature>
<keyword evidence="2" id="KW-0812">Transmembrane</keyword>